<dbReference type="SMART" id="SM00448">
    <property type="entry name" value="REC"/>
    <property type="match status" value="1"/>
</dbReference>
<dbReference type="Gene3D" id="6.10.250.690">
    <property type="match status" value="1"/>
</dbReference>
<evidence type="ECO:0000256" key="8">
    <source>
        <dbReference type="PROSITE-ProRule" id="PRU00169"/>
    </source>
</evidence>
<dbReference type="Proteomes" id="UP001198163">
    <property type="component" value="Unassembled WGS sequence"/>
</dbReference>
<dbReference type="GO" id="GO:0006355">
    <property type="term" value="P:regulation of DNA-templated transcription"/>
    <property type="evidence" value="ECO:0007669"/>
    <property type="project" value="InterPro"/>
</dbReference>
<proteinExistence type="predicted"/>
<dbReference type="SMART" id="SM00862">
    <property type="entry name" value="Trans_reg_C"/>
    <property type="match status" value="1"/>
</dbReference>
<dbReference type="FunFam" id="1.10.10.10:FF:000018">
    <property type="entry name" value="DNA-binding response regulator ResD"/>
    <property type="match status" value="1"/>
</dbReference>
<dbReference type="CDD" id="cd00383">
    <property type="entry name" value="trans_reg_C"/>
    <property type="match status" value="1"/>
</dbReference>
<evidence type="ECO:0000259" key="10">
    <source>
        <dbReference type="PROSITE" id="PS50110"/>
    </source>
</evidence>
<dbReference type="Gene3D" id="1.10.10.10">
    <property type="entry name" value="Winged helix-like DNA-binding domain superfamily/Winged helix DNA-binding domain"/>
    <property type="match status" value="1"/>
</dbReference>
<feature type="DNA-binding region" description="OmpR/PhoB-type" evidence="9">
    <location>
        <begin position="128"/>
        <end position="227"/>
    </location>
</feature>
<protein>
    <recommendedName>
        <fullName evidence="1">Phosphate regulon transcriptional regulatory protein PhoB</fullName>
    </recommendedName>
</protein>
<keyword evidence="4" id="KW-0805">Transcription regulation</keyword>
<evidence type="ECO:0000256" key="5">
    <source>
        <dbReference type="ARBA" id="ARBA00023125"/>
    </source>
</evidence>
<feature type="domain" description="Response regulatory" evidence="10">
    <location>
        <begin position="4"/>
        <end position="118"/>
    </location>
</feature>
<dbReference type="GO" id="GO:0000156">
    <property type="term" value="F:phosphorelay response regulator activity"/>
    <property type="evidence" value="ECO:0007669"/>
    <property type="project" value="TreeGrafter"/>
</dbReference>
<evidence type="ECO:0000259" key="11">
    <source>
        <dbReference type="PROSITE" id="PS51755"/>
    </source>
</evidence>
<evidence type="ECO:0000256" key="2">
    <source>
        <dbReference type="ARBA" id="ARBA00022553"/>
    </source>
</evidence>
<keyword evidence="5 9" id="KW-0238">DNA-binding</keyword>
<evidence type="ECO:0000256" key="1">
    <source>
        <dbReference type="ARBA" id="ARBA00013332"/>
    </source>
</evidence>
<evidence type="ECO:0000256" key="3">
    <source>
        <dbReference type="ARBA" id="ARBA00023012"/>
    </source>
</evidence>
<dbReference type="InterPro" id="IPR039420">
    <property type="entry name" value="WalR-like"/>
</dbReference>
<dbReference type="PANTHER" id="PTHR48111:SF1">
    <property type="entry name" value="TWO-COMPONENT RESPONSE REGULATOR ORR33"/>
    <property type="match status" value="1"/>
</dbReference>
<feature type="domain" description="OmpR/PhoB-type" evidence="11">
    <location>
        <begin position="128"/>
        <end position="227"/>
    </location>
</feature>
<accession>A0AAE3JIS5</accession>
<dbReference type="AlphaFoldDB" id="A0AAE3JIS5"/>
<dbReference type="Pfam" id="PF00072">
    <property type="entry name" value="Response_reg"/>
    <property type="match status" value="1"/>
</dbReference>
<dbReference type="PROSITE" id="PS50110">
    <property type="entry name" value="RESPONSE_REGULATORY"/>
    <property type="match status" value="1"/>
</dbReference>
<comment type="caution">
    <text evidence="12">The sequence shown here is derived from an EMBL/GenBank/DDBJ whole genome shotgun (WGS) entry which is preliminary data.</text>
</comment>
<dbReference type="InterPro" id="IPR016032">
    <property type="entry name" value="Sig_transdc_resp-reg_C-effctor"/>
</dbReference>
<dbReference type="SUPFAM" id="SSF52172">
    <property type="entry name" value="CheY-like"/>
    <property type="match status" value="1"/>
</dbReference>
<evidence type="ECO:0000313" key="12">
    <source>
        <dbReference type="EMBL" id="MCD1655572.1"/>
    </source>
</evidence>
<keyword evidence="3" id="KW-0902">Two-component regulatory system</keyword>
<evidence type="ECO:0000256" key="9">
    <source>
        <dbReference type="PROSITE-ProRule" id="PRU01091"/>
    </source>
</evidence>
<keyword evidence="13" id="KW-1185">Reference proteome</keyword>
<sequence>MADRILMIEDEPGLVLTVGDRLKAEGYIFDSRTDGVSGEEAASNGKWSAIILDVMLPGKDGFAVCRSLRTSGVKTPILMLTARSQTEDRVQGLKIGADDYLSKPFEMPELIARIEALIRRSSQRHGNAQAADCEEVSIDLKRGVICNKGEETTLSAQEIKLLDYFYKHRDVIISREELLNTVWGYDSNITTRTIDVHVARLRQKMGDVRDIPRYIHTVRGIGYKFTPPN</sequence>
<dbReference type="PANTHER" id="PTHR48111">
    <property type="entry name" value="REGULATOR OF RPOS"/>
    <property type="match status" value="1"/>
</dbReference>
<keyword evidence="2 8" id="KW-0597">Phosphoprotein</keyword>
<gene>
    <name evidence="12" type="ORF">K7J14_12800</name>
</gene>
<evidence type="ECO:0000256" key="7">
    <source>
        <dbReference type="ARBA" id="ARBA00024735"/>
    </source>
</evidence>
<feature type="modified residue" description="4-aspartylphosphate" evidence="8">
    <location>
        <position position="53"/>
    </location>
</feature>
<evidence type="ECO:0000313" key="13">
    <source>
        <dbReference type="Proteomes" id="UP001198163"/>
    </source>
</evidence>
<keyword evidence="6" id="KW-0804">Transcription</keyword>
<reference evidence="12" key="1">
    <citation type="submission" date="2021-08" db="EMBL/GenBank/DDBJ databases">
        <title>Comparative analyses of Brucepasteria parasyntrophica and Teretinema zuelzerae.</title>
        <authorList>
            <person name="Song Y."/>
            <person name="Brune A."/>
        </authorList>
    </citation>
    <scope>NUCLEOTIDE SEQUENCE</scope>
    <source>
        <strain evidence="12">DSM 1903</strain>
    </source>
</reference>
<dbReference type="GO" id="GO:0000976">
    <property type="term" value="F:transcription cis-regulatory region binding"/>
    <property type="evidence" value="ECO:0007669"/>
    <property type="project" value="TreeGrafter"/>
</dbReference>
<dbReference type="InterPro" id="IPR001867">
    <property type="entry name" value="OmpR/PhoB-type_DNA-bd"/>
</dbReference>
<dbReference type="PROSITE" id="PS51755">
    <property type="entry name" value="OMPR_PHOB"/>
    <property type="match status" value="1"/>
</dbReference>
<evidence type="ECO:0000256" key="6">
    <source>
        <dbReference type="ARBA" id="ARBA00023163"/>
    </source>
</evidence>
<dbReference type="SUPFAM" id="SSF46894">
    <property type="entry name" value="C-terminal effector domain of the bipartite response regulators"/>
    <property type="match status" value="1"/>
</dbReference>
<name>A0AAE3JIS5_9SPIR</name>
<dbReference type="InterPro" id="IPR036388">
    <property type="entry name" value="WH-like_DNA-bd_sf"/>
</dbReference>
<organism evidence="12 13">
    <name type="scientific">Teretinema zuelzerae</name>
    <dbReference type="NCBI Taxonomy" id="156"/>
    <lineage>
        <taxon>Bacteria</taxon>
        <taxon>Pseudomonadati</taxon>
        <taxon>Spirochaetota</taxon>
        <taxon>Spirochaetia</taxon>
        <taxon>Spirochaetales</taxon>
        <taxon>Treponemataceae</taxon>
        <taxon>Teretinema</taxon>
    </lineage>
</organism>
<evidence type="ECO:0000256" key="4">
    <source>
        <dbReference type="ARBA" id="ARBA00023015"/>
    </source>
</evidence>
<dbReference type="Gene3D" id="3.40.50.2300">
    <property type="match status" value="1"/>
</dbReference>
<dbReference type="InterPro" id="IPR011006">
    <property type="entry name" value="CheY-like_superfamily"/>
</dbReference>
<dbReference type="Pfam" id="PF00486">
    <property type="entry name" value="Trans_reg_C"/>
    <property type="match status" value="1"/>
</dbReference>
<dbReference type="GO" id="GO:0032993">
    <property type="term" value="C:protein-DNA complex"/>
    <property type="evidence" value="ECO:0007669"/>
    <property type="project" value="TreeGrafter"/>
</dbReference>
<dbReference type="InterPro" id="IPR001789">
    <property type="entry name" value="Sig_transdc_resp-reg_receiver"/>
</dbReference>
<dbReference type="RefSeq" id="WP_230756978.1">
    <property type="nucleotide sequence ID" value="NZ_JAINWA010000003.1"/>
</dbReference>
<dbReference type="GO" id="GO:0005829">
    <property type="term" value="C:cytosol"/>
    <property type="evidence" value="ECO:0007669"/>
    <property type="project" value="TreeGrafter"/>
</dbReference>
<comment type="function">
    <text evidence="7">This protein is a positive regulator for the phosphate regulon. Transcription of this operon is positively regulated by PhoB and PhoR when phosphate is limited.</text>
</comment>
<dbReference type="EMBL" id="JAINWA010000003">
    <property type="protein sequence ID" value="MCD1655572.1"/>
    <property type="molecule type" value="Genomic_DNA"/>
</dbReference>